<accession>A0A9X2BQ20</accession>
<organism evidence="2 3">
    <name type="scientific">Flavobacterium pygoscelis</name>
    <dbReference type="NCBI Taxonomy" id="2893176"/>
    <lineage>
        <taxon>Bacteria</taxon>
        <taxon>Pseudomonadati</taxon>
        <taxon>Bacteroidota</taxon>
        <taxon>Flavobacteriia</taxon>
        <taxon>Flavobacteriales</taxon>
        <taxon>Flavobacteriaceae</taxon>
        <taxon>Flavobacterium</taxon>
    </lineage>
</organism>
<name>A0A9X2BQ20_9FLAO</name>
<gene>
    <name evidence="2" type="ORF">MW871_09010</name>
</gene>
<keyword evidence="3" id="KW-1185">Reference proteome</keyword>
<dbReference type="EMBL" id="JALNUB010000005">
    <property type="protein sequence ID" value="MCK8142031.1"/>
    <property type="molecule type" value="Genomic_DNA"/>
</dbReference>
<evidence type="ECO:0000259" key="1">
    <source>
        <dbReference type="Pfam" id="PF03544"/>
    </source>
</evidence>
<dbReference type="Pfam" id="PF03544">
    <property type="entry name" value="TonB_C"/>
    <property type="match status" value="1"/>
</dbReference>
<sequence>MKIKLYTIIAILVTFFSYSQANKPISRMIFLDSLDTETSQGEHLYSRIIKNYFSDRTSYEFTEYYKSGNIKSTGITKNKDYLEIDGTYITYFENGKKESISNYKNKKTTGKSFNYYDTGNIQSEIEYLENEDEFAVNYKVLQAWNKENQQVIFDGNGKFESFENEHYIVNGIIANGLREGKWEGYNKSNTIKFIENYAKGKLISGITTDSNGIEIPYTLLFEKAKPEKGLKHFYDYVRYNFVRPNETEWQNTSGKIHLKFTIEKNATVNNIAIIKGINEKLDQEAIRTIQTYNKWLPGYSRGLPVRVQYRIPITLPSNK</sequence>
<dbReference type="Gene3D" id="3.90.930.1">
    <property type="match status" value="1"/>
</dbReference>
<dbReference type="AlphaFoldDB" id="A0A9X2BQ20"/>
<reference evidence="2" key="1">
    <citation type="submission" date="2022-04" db="EMBL/GenBank/DDBJ databases">
        <title>Flavobacterium pygoscelis sp. nov. isolated from Chinstrap chick (Pygoscelis antarcticus).</title>
        <authorList>
            <person name="Irgang R."/>
            <person name="Poblete-Morales M."/>
            <person name="Avendano-Herrera R."/>
        </authorList>
    </citation>
    <scope>NUCLEOTIDE SEQUENCE</scope>
    <source>
        <strain evidence="2">I-SCBP12n</strain>
    </source>
</reference>
<feature type="domain" description="TonB C-terminal" evidence="1">
    <location>
        <begin position="244"/>
        <end position="313"/>
    </location>
</feature>
<dbReference type="Gene3D" id="3.30.1150.10">
    <property type="match status" value="1"/>
</dbReference>
<dbReference type="SUPFAM" id="SSF82185">
    <property type="entry name" value="Histone H3 K4-specific methyltransferase SET7/9 N-terminal domain"/>
    <property type="match status" value="1"/>
</dbReference>
<dbReference type="RefSeq" id="WP_248428311.1">
    <property type="nucleotide sequence ID" value="NZ_JALNUB010000005.1"/>
</dbReference>
<dbReference type="InterPro" id="IPR011652">
    <property type="entry name" value="MORN_2"/>
</dbReference>
<comment type="caution">
    <text evidence="2">The sequence shown here is derived from an EMBL/GenBank/DDBJ whole genome shotgun (WGS) entry which is preliminary data.</text>
</comment>
<evidence type="ECO:0000313" key="2">
    <source>
        <dbReference type="EMBL" id="MCK8142031.1"/>
    </source>
</evidence>
<dbReference type="Pfam" id="PF07661">
    <property type="entry name" value="MORN_2"/>
    <property type="match status" value="3"/>
</dbReference>
<protein>
    <submittedName>
        <fullName evidence="2">Energy transducer TonB</fullName>
    </submittedName>
</protein>
<dbReference type="GO" id="GO:0055085">
    <property type="term" value="P:transmembrane transport"/>
    <property type="evidence" value="ECO:0007669"/>
    <property type="project" value="InterPro"/>
</dbReference>
<evidence type="ECO:0000313" key="3">
    <source>
        <dbReference type="Proteomes" id="UP001139260"/>
    </source>
</evidence>
<dbReference type="Proteomes" id="UP001139260">
    <property type="component" value="Unassembled WGS sequence"/>
</dbReference>
<proteinExistence type="predicted"/>
<dbReference type="InterPro" id="IPR037682">
    <property type="entry name" value="TonB_C"/>
</dbReference>
<dbReference type="SUPFAM" id="SSF74653">
    <property type="entry name" value="TolA/TonB C-terminal domain"/>
    <property type="match status" value="1"/>
</dbReference>